<protein>
    <submittedName>
        <fullName evidence="2">Transcriptional regulator</fullName>
    </submittedName>
</protein>
<dbReference type="SUPFAM" id="SSF47413">
    <property type="entry name" value="lambda repressor-like DNA-binding domains"/>
    <property type="match status" value="1"/>
</dbReference>
<gene>
    <name evidence="2" type="ORF">EM151A_1684</name>
</gene>
<dbReference type="InterPro" id="IPR011990">
    <property type="entry name" value="TPR-like_helical_dom_sf"/>
</dbReference>
<dbReference type="InterPro" id="IPR001387">
    <property type="entry name" value="Cro/C1-type_HTH"/>
</dbReference>
<dbReference type="AlphaFoldDB" id="A0AAI8R9K5"/>
<dbReference type="Pfam" id="PF01381">
    <property type="entry name" value="HTH_3"/>
    <property type="match status" value="1"/>
</dbReference>
<dbReference type="NCBIfam" id="TIGR01716">
    <property type="entry name" value="RGG_Cterm"/>
    <property type="match status" value="1"/>
</dbReference>
<evidence type="ECO:0000313" key="2">
    <source>
        <dbReference type="EMBL" id="BBM14876.1"/>
    </source>
</evidence>
<dbReference type="EMBL" id="AP019810">
    <property type="protein sequence ID" value="BBM14876.1"/>
    <property type="molecule type" value="Genomic_DNA"/>
</dbReference>
<dbReference type="Proteomes" id="UP000509460">
    <property type="component" value="Chromosome"/>
</dbReference>
<dbReference type="InterPro" id="IPR010982">
    <property type="entry name" value="Lambda_DNA-bd_dom_sf"/>
</dbReference>
<dbReference type="Gene3D" id="1.25.40.10">
    <property type="entry name" value="Tetratricopeptide repeat domain"/>
    <property type="match status" value="1"/>
</dbReference>
<name>A0AAI8R9K5_ENTMU</name>
<dbReference type="GO" id="GO:0003677">
    <property type="term" value="F:DNA binding"/>
    <property type="evidence" value="ECO:0007669"/>
    <property type="project" value="InterPro"/>
</dbReference>
<evidence type="ECO:0000313" key="3">
    <source>
        <dbReference type="Proteomes" id="UP000509460"/>
    </source>
</evidence>
<feature type="domain" description="HTH cro/C1-type" evidence="1">
    <location>
        <begin position="7"/>
        <end position="60"/>
    </location>
</feature>
<dbReference type="InterPro" id="IPR010057">
    <property type="entry name" value="Transcription_activator_Rgg_C"/>
</dbReference>
<dbReference type="InterPro" id="IPR053163">
    <property type="entry name" value="HTH-type_regulator_Rgg"/>
</dbReference>
<dbReference type="RefSeq" id="WP_023518913.1">
    <property type="nucleotide sequence ID" value="NZ_AP019810.1"/>
</dbReference>
<dbReference type="Pfam" id="PF21259">
    <property type="entry name" value="Rgg_C"/>
    <property type="match status" value="1"/>
</dbReference>
<proteinExistence type="predicted"/>
<sequence>MEHGELIKKLRTDRKITRRDLSEGVHSISALQRFENDTARIDIDTIWQYLERMNIQIDDYYLEYYNYQLSKKEHLRKKFRSAIISEYHAKEYLDNLQEEYKKSNDIFFLYLIVQIKAVAEKLPNYKLGKIDENESKKILDYLNRIEEWGYFELAMYTNCLGLFKKEYRLFQYKDVLNQFRKFKGIPKYQHALIKFIINSIILEFSDKNYDRILDLLGILYDETKDSDYLKGRIYWKFFFRLYQSVVGDLEFDGSIAIEMLRLLGYEEEAVNFLDIERTILDDHT</sequence>
<dbReference type="SMART" id="SM00530">
    <property type="entry name" value="HTH_XRE"/>
    <property type="match status" value="1"/>
</dbReference>
<organism evidence="2 3">
    <name type="scientific">Enterococcus mundtii</name>
    <dbReference type="NCBI Taxonomy" id="53346"/>
    <lineage>
        <taxon>Bacteria</taxon>
        <taxon>Bacillati</taxon>
        <taxon>Bacillota</taxon>
        <taxon>Bacilli</taxon>
        <taxon>Lactobacillales</taxon>
        <taxon>Enterococcaceae</taxon>
        <taxon>Enterococcus</taxon>
    </lineage>
</organism>
<dbReference type="PANTHER" id="PTHR37038">
    <property type="entry name" value="TRANSCRIPTIONAL REGULATOR-RELATED"/>
    <property type="match status" value="1"/>
</dbReference>
<accession>A0AAI8R9K5</accession>
<dbReference type="PROSITE" id="PS50943">
    <property type="entry name" value="HTH_CROC1"/>
    <property type="match status" value="1"/>
</dbReference>
<evidence type="ECO:0000259" key="1">
    <source>
        <dbReference type="PROSITE" id="PS50943"/>
    </source>
</evidence>
<reference evidence="2 3" key="1">
    <citation type="submission" date="2019-07" db="EMBL/GenBank/DDBJ databases">
        <title>antibiotic susceptibility of plant-derived lactic acid bacteria.</title>
        <authorList>
            <person name="Sugiyama M."/>
            <person name="Noda M."/>
        </authorList>
    </citation>
    <scope>NUCLEOTIDE SEQUENCE [LARGE SCALE GENOMIC DNA]</scope>
    <source>
        <strain evidence="2 3">15-1A</strain>
    </source>
</reference>